<dbReference type="PANTHER" id="PTHR45931">
    <property type="entry name" value="SI:CH211-59O9.10"/>
    <property type="match status" value="1"/>
</dbReference>
<feature type="region of interest" description="Disordered" evidence="9">
    <location>
        <begin position="331"/>
        <end position="381"/>
    </location>
</feature>
<evidence type="ECO:0000256" key="8">
    <source>
        <dbReference type="PROSITE-ProRule" id="PRU00175"/>
    </source>
</evidence>
<dbReference type="AlphaFoldDB" id="A0A9D4UKW3"/>
<feature type="compositionally biased region" description="Basic and acidic residues" evidence="9">
    <location>
        <begin position="343"/>
        <end position="360"/>
    </location>
</feature>
<dbReference type="GO" id="GO:0006511">
    <property type="term" value="P:ubiquitin-dependent protein catabolic process"/>
    <property type="evidence" value="ECO:0007669"/>
    <property type="project" value="TreeGrafter"/>
</dbReference>
<evidence type="ECO:0000256" key="6">
    <source>
        <dbReference type="ARBA" id="ARBA00022786"/>
    </source>
</evidence>
<dbReference type="SUPFAM" id="SSF57850">
    <property type="entry name" value="RING/U-box"/>
    <property type="match status" value="1"/>
</dbReference>
<dbReference type="SMART" id="SM00184">
    <property type="entry name" value="RING"/>
    <property type="match status" value="1"/>
</dbReference>
<comment type="catalytic activity">
    <reaction evidence="1">
        <text>S-ubiquitinyl-[E2 ubiquitin-conjugating enzyme]-L-cysteine + [acceptor protein]-L-lysine = [E2 ubiquitin-conjugating enzyme]-L-cysteine + N(6)-ubiquitinyl-[acceptor protein]-L-lysine.</text>
        <dbReference type="EC" id="2.3.2.27"/>
    </reaction>
</comment>
<reference evidence="11" key="1">
    <citation type="submission" date="2021-01" db="EMBL/GenBank/DDBJ databases">
        <title>Adiantum capillus-veneris genome.</title>
        <authorList>
            <person name="Fang Y."/>
            <person name="Liao Q."/>
        </authorList>
    </citation>
    <scope>NUCLEOTIDE SEQUENCE</scope>
    <source>
        <strain evidence="11">H3</strain>
        <tissue evidence="11">Leaf</tissue>
    </source>
</reference>
<feature type="region of interest" description="Disordered" evidence="9">
    <location>
        <begin position="111"/>
        <end position="149"/>
    </location>
</feature>
<evidence type="ECO:0000313" key="12">
    <source>
        <dbReference type="Proteomes" id="UP000886520"/>
    </source>
</evidence>
<dbReference type="EMBL" id="JABFUD020000015">
    <property type="protein sequence ID" value="KAI5069780.1"/>
    <property type="molecule type" value="Genomic_DNA"/>
</dbReference>
<evidence type="ECO:0000256" key="1">
    <source>
        <dbReference type="ARBA" id="ARBA00000900"/>
    </source>
</evidence>
<dbReference type="PROSITE" id="PS50089">
    <property type="entry name" value="ZF_RING_2"/>
    <property type="match status" value="1"/>
</dbReference>
<keyword evidence="12" id="KW-1185">Reference proteome</keyword>
<accession>A0A9D4UKW3</accession>
<protein>
    <recommendedName>
        <fullName evidence="2">RING-type E3 ubiquitin transferase</fullName>
        <ecNumber evidence="2">2.3.2.27</ecNumber>
    </recommendedName>
</protein>
<evidence type="ECO:0000256" key="3">
    <source>
        <dbReference type="ARBA" id="ARBA00022679"/>
    </source>
</evidence>
<gene>
    <name evidence="11" type="ORF">GOP47_0016081</name>
</gene>
<dbReference type="InterPro" id="IPR013083">
    <property type="entry name" value="Znf_RING/FYVE/PHD"/>
</dbReference>
<proteinExistence type="predicted"/>
<dbReference type="Pfam" id="PF13639">
    <property type="entry name" value="zf-RING_2"/>
    <property type="match status" value="1"/>
</dbReference>
<dbReference type="PANTHER" id="PTHR45931:SF3">
    <property type="entry name" value="RING ZINC FINGER-CONTAINING PROTEIN"/>
    <property type="match status" value="1"/>
</dbReference>
<dbReference type="GO" id="GO:0061630">
    <property type="term" value="F:ubiquitin protein ligase activity"/>
    <property type="evidence" value="ECO:0007669"/>
    <property type="project" value="UniProtKB-EC"/>
</dbReference>
<sequence>MSSIPATSPSPSLWCPSCHVLVDNFSHPCPLCGLDSITEVTDPRIISILGLLRHESSPDSSNGVEDGVADFQRSPSLRIEESNLYISSPRHVLAFLAFLARLTRVENTVEDLPAGSDSPSSSSSSLTVEDDEASGEVRSFEFEQSDGSGESIFSGTHALGFGEGLPGGHGHNDDLDQHSHHNHNEGFFNPVVDFILHHVVQDEANRYGSAPASKDVVAALPTLNFCKDAPEEEDACCVVCREVFESGEEVKELPCKHIYHSGCILPWLEMHCSCPLCRRELPIEDTSGADAEESMGLPTEAGEASLALFEISGEGIHVLSFVLFGGHTNEEENSQTQASTGDIRAHSEDADANVTDHETENEMSISDNQEERMDPKAGSGNLEASVEWTRSDGTAVETRTTNQFERSSSEGSETLCGHDENALQFVDAEFERPNNVLAGVQNTESTSQAVGAMLSIVDRHGSRAGIEASGDEFGAVEGHDGTRSLYDGLDSSSGLYNLENSLAPRVRSFFSWVFGTSHLFNLDGADANRHSYM</sequence>
<dbReference type="CDD" id="cd16667">
    <property type="entry name" value="RING-H2_RNF126-like"/>
    <property type="match status" value="1"/>
</dbReference>
<dbReference type="FunFam" id="3.30.40.10:FF:000127">
    <property type="entry name" value="E3 ubiquitin-protein ligase RNF181"/>
    <property type="match status" value="1"/>
</dbReference>
<keyword evidence="5 8" id="KW-0863">Zinc-finger</keyword>
<dbReference type="OrthoDB" id="8062037at2759"/>
<evidence type="ECO:0000256" key="7">
    <source>
        <dbReference type="ARBA" id="ARBA00022833"/>
    </source>
</evidence>
<dbReference type="Gene3D" id="3.30.40.10">
    <property type="entry name" value="Zinc/RING finger domain, C3HC4 (zinc finger)"/>
    <property type="match status" value="1"/>
</dbReference>
<dbReference type="GO" id="GO:0016567">
    <property type="term" value="P:protein ubiquitination"/>
    <property type="evidence" value="ECO:0007669"/>
    <property type="project" value="UniProtKB-ARBA"/>
</dbReference>
<keyword evidence="3" id="KW-0808">Transferase</keyword>
<dbReference type="Proteomes" id="UP000886520">
    <property type="component" value="Chromosome 15"/>
</dbReference>
<evidence type="ECO:0000256" key="2">
    <source>
        <dbReference type="ARBA" id="ARBA00012483"/>
    </source>
</evidence>
<keyword evidence="7" id="KW-0862">Zinc</keyword>
<comment type="caution">
    <text evidence="11">The sequence shown here is derived from an EMBL/GenBank/DDBJ whole genome shotgun (WGS) entry which is preliminary data.</text>
</comment>
<dbReference type="EC" id="2.3.2.27" evidence="2"/>
<name>A0A9D4UKW3_ADICA</name>
<evidence type="ECO:0000313" key="11">
    <source>
        <dbReference type="EMBL" id="KAI5069780.1"/>
    </source>
</evidence>
<dbReference type="GO" id="GO:0008270">
    <property type="term" value="F:zinc ion binding"/>
    <property type="evidence" value="ECO:0007669"/>
    <property type="project" value="UniProtKB-KW"/>
</dbReference>
<feature type="compositionally biased region" description="Low complexity" evidence="9">
    <location>
        <begin position="116"/>
        <end position="125"/>
    </location>
</feature>
<dbReference type="InterPro" id="IPR051834">
    <property type="entry name" value="RING_finger_E3_ligase"/>
</dbReference>
<evidence type="ECO:0000256" key="4">
    <source>
        <dbReference type="ARBA" id="ARBA00022723"/>
    </source>
</evidence>
<evidence type="ECO:0000256" key="9">
    <source>
        <dbReference type="SAM" id="MobiDB-lite"/>
    </source>
</evidence>
<feature type="domain" description="RING-type" evidence="10">
    <location>
        <begin position="237"/>
        <end position="278"/>
    </location>
</feature>
<organism evidence="11 12">
    <name type="scientific">Adiantum capillus-veneris</name>
    <name type="common">Maidenhair fern</name>
    <dbReference type="NCBI Taxonomy" id="13818"/>
    <lineage>
        <taxon>Eukaryota</taxon>
        <taxon>Viridiplantae</taxon>
        <taxon>Streptophyta</taxon>
        <taxon>Embryophyta</taxon>
        <taxon>Tracheophyta</taxon>
        <taxon>Polypodiopsida</taxon>
        <taxon>Polypodiidae</taxon>
        <taxon>Polypodiales</taxon>
        <taxon>Pteridineae</taxon>
        <taxon>Pteridaceae</taxon>
        <taxon>Vittarioideae</taxon>
        <taxon>Adiantum</taxon>
    </lineage>
</organism>
<dbReference type="InterPro" id="IPR001841">
    <property type="entry name" value="Znf_RING"/>
</dbReference>
<evidence type="ECO:0000259" key="10">
    <source>
        <dbReference type="PROSITE" id="PS50089"/>
    </source>
</evidence>
<dbReference type="GO" id="GO:0005634">
    <property type="term" value="C:nucleus"/>
    <property type="evidence" value="ECO:0007669"/>
    <property type="project" value="TreeGrafter"/>
</dbReference>
<evidence type="ECO:0000256" key="5">
    <source>
        <dbReference type="ARBA" id="ARBA00022771"/>
    </source>
</evidence>
<keyword evidence="4" id="KW-0479">Metal-binding</keyword>
<keyword evidence="6" id="KW-0833">Ubl conjugation pathway</keyword>